<dbReference type="Pfam" id="PF14741">
    <property type="entry name" value="GH114_assoc"/>
    <property type="match status" value="1"/>
</dbReference>
<evidence type="ECO:0000259" key="1">
    <source>
        <dbReference type="Pfam" id="PF03537"/>
    </source>
</evidence>
<proteinExistence type="predicted"/>
<dbReference type="PANTHER" id="PTHR35273">
    <property type="entry name" value="ALPHA-1,4 POLYGALACTOSAMINIDASE, PUTATIVE (AFU_ORTHOLOGUE AFUA_3G07890)-RELATED"/>
    <property type="match status" value="1"/>
</dbReference>
<evidence type="ECO:0000313" key="4">
    <source>
        <dbReference type="Proteomes" id="UP000268094"/>
    </source>
</evidence>
<gene>
    <name evidence="3" type="ORF">D7V88_30155</name>
</gene>
<dbReference type="InterPro" id="IPR013785">
    <property type="entry name" value="Aldolase_TIM"/>
</dbReference>
<dbReference type="InterPro" id="IPR017853">
    <property type="entry name" value="GH"/>
</dbReference>
<organism evidence="3 4">
    <name type="scientific">Corallococcus terminator</name>
    <dbReference type="NCBI Taxonomy" id="2316733"/>
    <lineage>
        <taxon>Bacteria</taxon>
        <taxon>Pseudomonadati</taxon>
        <taxon>Myxococcota</taxon>
        <taxon>Myxococcia</taxon>
        <taxon>Myxococcales</taxon>
        <taxon>Cystobacterineae</taxon>
        <taxon>Myxococcaceae</taxon>
        <taxon>Corallococcus</taxon>
    </lineage>
</organism>
<dbReference type="SUPFAM" id="SSF51445">
    <property type="entry name" value="(Trans)glycosidases"/>
    <property type="match status" value="1"/>
</dbReference>
<feature type="domain" description="Glycoside-hydrolase family GH114 TIM-barrel" evidence="1">
    <location>
        <begin position="340"/>
        <end position="563"/>
    </location>
</feature>
<protein>
    <submittedName>
        <fullName evidence="3">Uncharacterized protein</fullName>
    </submittedName>
</protein>
<dbReference type="InterPro" id="IPR004352">
    <property type="entry name" value="GH114_TIM-barrel"/>
</dbReference>
<keyword evidence="4" id="KW-1185">Reference proteome</keyword>
<name>A0A3A8I3W8_9BACT</name>
<dbReference type="EMBL" id="RAVZ01000269">
    <property type="protein sequence ID" value="RKG78157.1"/>
    <property type="molecule type" value="Genomic_DNA"/>
</dbReference>
<reference evidence="4" key="1">
    <citation type="submission" date="2018-09" db="EMBL/GenBank/DDBJ databases">
        <authorList>
            <person name="Livingstone P.G."/>
            <person name="Whitworth D.E."/>
        </authorList>
    </citation>
    <scope>NUCLEOTIDE SEQUENCE [LARGE SCALE GENOMIC DNA]</scope>
    <source>
        <strain evidence="4">CA054A</strain>
    </source>
</reference>
<comment type="caution">
    <text evidence="3">The sequence shown here is derived from an EMBL/GenBank/DDBJ whole genome shotgun (WGS) entry which is preliminary data.</text>
</comment>
<dbReference type="Gene3D" id="3.20.20.70">
    <property type="entry name" value="Aldolase class I"/>
    <property type="match status" value="1"/>
</dbReference>
<dbReference type="Pfam" id="PF03537">
    <property type="entry name" value="Glyco_hydro_114"/>
    <property type="match status" value="1"/>
</dbReference>
<dbReference type="InterPro" id="IPR049922">
    <property type="entry name" value="GH114_assoc"/>
</dbReference>
<sequence>MLSGHGFFCCRRRSTPDRQRRDRHCHDGRALTGRPAEALRSGIAPGLPPCDSRAPQPGGVMSKRIAWLSPCLALLLSGCMSLEGDDARELAVQQQALTGTQVIDFSTASTLANTDASGKSGGMTVLKTNSSNCTVGAYADCYAQYIEFSPTYTGYLTFNLSSLTQAAPTPAQVTQLQLLTKYQGPGVATSYYQWQLYRFTTSSWVNIANSQGRGDWVWTQALTLNLPGTEAASHFVSSTGEIRARLIKGAGTDAAQLDSLRLQVSWDIPTTCTAETNAAFCTRLGATCGQVSGTDNCGQARTVSSCGGCQSPDTCGGGGTPNVCGQGTACTLPAFPKGTTWMWDLENSAIPTNLNAQVYVVDLFNTSTAKIQEYKNAGKKVVCYFSAGTYEDWRSDAGQFPQDTYCSPGEDCAQSVHILGEWCESGGGCEWWLDYRKQAVRTVMTSRLQLAKNKGCDAVEPDNIDGYSHDDSISCTDQACWSLTANNQLEYNRWLADTAHSLCLGIALKNDVDQIPALASSFDFAINEQCQKYNECGAYKTWFANQNKAVFNAEYRVDSSDELTNWSSCTGTGTTCACGESGFVQGDMRTLVFSTASVRYNNLNLTCW</sequence>
<dbReference type="Proteomes" id="UP000268094">
    <property type="component" value="Unassembled WGS sequence"/>
</dbReference>
<feature type="domain" description="Glycosyl-hydrolase 114-associated" evidence="2">
    <location>
        <begin position="140"/>
        <end position="258"/>
    </location>
</feature>
<evidence type="ECO:0000259" key="2">
    <source>
        <dbReference type="Pfam" id="PF14741"/>
    </source>
</evidence>
<accession>A0A3A8I3W8</accession>
<dbReference type="AlphaFoldDB" id="A0A3A8I3W8"/>
<evidence type="ECO:0000313" key="3">
    <source>
        <dbReference type="EMBL" id="RKG78157.1"/>
    </source>
</evidence>
<dbReference type="PANTHER" id="PTHR35273:SF2">
    <property type="entry name" value="ALPHA-GALACTOSIDASE"/>
    <property type="match status" value="1"/>
</dbReference>